<dbReference type="Gene3D" id="3.40.630.40">
    <property type="entry name" value="Zn-dependent exopeptidases"/>
    <property type="match status" value="1"/>
</dbReference>
<dbReference type="SMART" id="SM00646">
    <property type="entry name" value="Ami_3"/>
    <property type="match status" value="1"/>
</dbReference>
<sequence length="562" mass="61388">MFAVLMCLFPFRSGAAPGPVEGVTSVELHAVTGFQQGYTVRVAVRDAQRGREVDMSSLASSLRLVRHESGPVLGLEDPSERQAGSCSITAGGHFALITPVSDAQGRTAGRLVQLASAPAVREGRLFLPLDTALRLLSVWMDRDFNYDPARGRITAFLWSSRPGSQLSEIGIMKEGDRFIGVAGGSQQQTRLSGLQVDELANGVVIRINASGRESVASFIKPDAEGKAYLTFQHATGDPSLFFRAFSRGLLKEVNAVRLDGGGMQVGLVFNTALFSLKSTQYRWDRKTNSYVVAVLTDVDVQAVYQAEKEKAIMRGLLHDQAKWNFDTIVLDAGHGGKDPGAIGPGGTQEKGVVLNIAKDLGAIIRREWPGVRVVYTRSDDTFIPLKERGTIANRHNAKLFVSIHCNAARSRAAKGAEVYILGPHKNEDALQVAMLENAVIRQEEGYEERYKGFSEEHMILSSLAQSAFTLQSTEAARHVLEGMEEKTSINGRGVRQAGFMVLWTPSMPSILVEAGYLSNPQEEQKLKKRSVQRAIAEGIFNGIKQYKSSYEQQQLAAMEQTG</sequence>
<evidence type="ECO:0000256" key="2">
    <source>
        <dbReference type="ARBA" id="ARBA00011901"/>
    </source>
</evidence>
<evidence type="ECO:0000259" key="4">
    <source>
        <dbReference type="SMART" id="SM00646"/>
    </source>
</evidence>
<dbReference type="GO" id="GO:0009253">
    <property type="term" value="P:peptidoglycan catabolic process"/>
    <property type="evidence" value="ECO:0007669"/>
    <property type="project" value="InterPro"/>
</dbReference>
<accession>A0A5C4S3L6</accession>
<proteinExistence type="predicted"/>
<dbReference type="FunFam" id="3.40.630.40:FF:000005">
    <property type="entry name" value="N-acetylmuramoyl-L-alanine amidase (AmiA)"/>
    <property type="match status" value="1"/>
</dbReference>
<organism evidence="5 6">
    <name type="scientific">Prosthecochloris vibrioformis</name>
    <name type="common">Chlorobium vibrioforme</name>
    <dbReference type="NCBI Taxonomy" id="1098"/>
    <lineage>
        <taxon>Bacteria</taxon>
        <taxon>Pseudomonadati</taxon>
        <taxon>Chlorobiota</taxon>
        <taxon>Chlorobiia</taxon>
        <taxon>Chlorobiales</taxon>
        <taxon>Chlorobiaceae</taxon>
        <taxon>Prosthecochloris</taxon>
    </lineage>
</organism>
<reference evidence="5 6" key="1">
    <citation type="submission" date="2019-05" db="EMBL/GenBank/DDBJ databases">
        <title>Draft Whole-Genome sequence of the green sulfur bacterium Prosthecochloris vibrioformis DSM 260.</title>
        <authorList>
            <person name="Meyer T.E."/>
            <person name="Kyndt J.A."/>
        </authorList>
    </citation>
    <scope>NUCLEOTIDE SEQUENCE [LARGE SCALE GENOMIC DNA]</scope>
    <source>
        <strain evidence="5 6">DSM 260</strain>
    </source>
</reference>
<dbReference type="GO" id="GO:0008745">
    <property type="term" value="F:N-acetylmuramoyl-L-alanine amidase activity"/>
    <property type="evidence" value="ECO:0007669"/>
    <property type="project" value="UniProtKB-EC"/>
</dbReference>
<dbReference type="AlphaFoldDB" id="A0A5C4S3L6"/>
<gene>
    <name evidence="5" type="ORF">FGF68_00565</name>
</gene>
<dbReference type="InterPro" id="IPR002508">
    <property type="entry name" value="MurNAc-LAA_cat"/>
</dbReference>
<feature type="domain" description="MurNAc-LAA" evidence="4">
    <location>
        <begin position="389"/>
        <end position="544"/>
    </location>
</feature>
<dbReference type="SUPFAM" id="SSF53187">
    <property type="entry name" value="Zn-dependent exopeptidases"/>
    <property type="match status" value="1"/>
</dbReference>
<comment type="catalytic activity">
    <reaction evidence="1">
        <text>Hydrolyzes the link between N-acetylmuramoyl residues and L-amino acid residues in certain cell-wall glycopeptides.</text>
        <dbReference type="EC" id="3.5.1.28"/>
    </reaction>
</comment>
<comment type="caution">
    <text evidence="5">The sequence shown here is derived from an EMBL/GenBank/DDBJ whole genome shotgun (WGS) entry which is preliminary data.</text>
</comment>
<keyword evidence="6" id="KW-1185">Reference proteome</keyword>
<dbReference type="PANTHER" id="PTHR30404:SF0">
    <property type="entry name" value="N-ACETYLMURAMOYL-L-ALANINE AMIDASE AMIC"/>
    <property type="match status" value="1"/>
</dbReference>
<dbReference type="EMBL" id="VDCI01000001">
    <property type="protein sequence ID" value="TNJ37707.1"/>
    <property type="molecule type" value="Genomic_DNA"/>
</dbReference>
<keyword evidence="3" id="KW-0378">Hydrolase</keyword>
<dbReference type="PANTHER" id="PTHR30404">
    <property type="entry name" value="N-ACETYLMURAMOYL-L-ALANINE AMIDASE"/>
    <property type="match status" value="1"/>
</dbReference>
<evidence type="ECO:0000313" key="6">
    <source>
        <dbReference type="Proteomes" id="UP000309544"/>
    </source>
</evidence>
<dbReference type="GO" id="GO:0030288">
    <property type="term" value="C:outer membrane-bounded periplasmic space"/>
    <property type="evidence" value="ECO:0007669"/>
    <property type="project" value="TreeGrafter"/>
</dbReference>
<evidence type="ECO:0000256" key="1">
    <source>
        <dbReference type="ARBA" id="ARBA00001561"/>
    </source>
</evidence>
<evidence type="ECO:0000313" key="5">
    <source>
        <dbReference type="EMBL" id="TNJ37707.1"/>
    </source>
</evidence>
<evidence type="ECO:0000256" key="3">
    <source>
        <dbReference type="ARBA" id="ARBA00022801"/>
    </source>
</evidence>
<dbReference type="InterPro" id="IPR050695">
    <property type="entry name" value="N-acetylmuramoyl_amidase_3"/>
</dbReference>
<dbReference type="Proteomes" id="UP000309544">
    <property type="component" value="Unassembled WGS sequence"/>
</dbReference>
<dbReference type="EC" id="3.5.1.28" evidence="2"/>
<protein>
    <recommendedName>
        <fullName evidence="2">N-acetylmuramoyl-L-alanine amidase</fullName>
        <ecNumber evidence="2">3.5.1.28</ecNumber>
    </recommendedName>
</protein>
<dbReference type="CDD" id="cd02696">
    <property type="entry name" value="MurNAc-LAA"/>
    <property type="match status" value="1"/>
</dbReference>
<dbReference type="Pfam" id="PF01520">
    <property type="entry name" value="Amidase_3"/>
    <property type="match status" value="1"/>
</dbReference>
<name>A0A5C4S3L6_PROVB</name>